<keyword evidence="7" id="KW-0472">Membrane</keyword>
<dbReference type="Gene3D" id="3.40.50.300">
    <property type="entry name" value="P-loop containing nucleotide triphosphate hydrolases"/>
    <property type="match status" value="1"/>
</dbReference>
<dbReference type="InterPro" id="IPR009729">
    <property type="entry name" value="Gal-3-0_sulfotransfrase"/>
</dbReference>
<evidence type="ECO:0000256" key="4">
    <source>
        <dbReference type="ARBA" id="ARBA00022968"/>
    </source>
</evidence>
<accession>A0ABY3PTK0</accession>
<keyword evidence="8" id="KW-0325">Glycoprotein</keyword>
<keyword evidence="2" id="KW-0808">Transferase</keyword>
<keyword evidence="4" id="KW-0735">Signal-anchor</keyword>
<reference evidence="9 10" key="1">
    <citation type="journal article" date="2021" name="Genome Biol. Evol.">
        <title>Complete Genome Sequencing of a Novel Gloeobacter Species from a Waterfall Cave in Mexico.</title>
        <authorList>
            <person name="Saw J.H."/>
            <person name="Cardona T."/>
            <person name="Montejano G."/>
        </authorList>
    </citation>
    <scope>NUCLEOTIDE SEQUENCE [LARGE SCALE GENOMIC DNA]</scope>
    <source>
        <strain evidence="9">MG652769</strain>
    </source>
</reference>
<keyword evidence="3" id="KW-0812">Transmembrane</keyword>
<dbReference type="EMBL" id="CP063845">
    <property type="protein sequence ID" value="UFP97011.1"/>
    <property type="molecule type" value="Genomic_DNA"/>
</dbReference>
<proteinExistence type="predicted"/>
<evidence type="ECO:0000256" key="2">
    <source>
        <dbReference type="ARBA" id="ARBA00022679"/>
    </source>
</evidence>
<keyword evidence="10" id="KW-1185">Reference proteome</keyword>
<evidence type="ECO:0000256" key="3">
    <source>
        <dbReference type="ARBA" id="ARBA00022692"/>
    </source>
</evidence>
<dbReference type="PANTHER" id="PTHR12129">
    <property type="entry name" value="HEPARAN SULFATE 2-O-SULFOTRANSFERASE"/>
    <property type="match status" value="1"/>
</dbReference>
<gene>
    <name evidence="9" type="ORF">ISF26_14905</name>
</gene>
<keyword evidence="6" id="KW-0333">Golgi apparatus</keyword>
<evidence type="ECO:0000256" key="7">
    <source>
        <dbReference type="ARBA" id="ARBA00023136"/>
    </source>
</evidence>
<dbReference type="Pfam" id="PF06990">
    <property type="entry name" value="Gal-3-0_sulfotr"/>
    <property type="match status" value="1"/>
</dbReference>
<comment type="subcellular location">
    <subcellularLocation>
        <location evidence="1">Golgi apparatus membrane</location>
        <topology evidence="1">Single-pass type II membrane protein</topology>
    </subcellularLocation>
</comment>
<dbReference type="SUPFAM" id="SSF52540">
    <property type="entry name" value="P-loop containing nucleoside triphosphate hydrolases"/>
    <property type="match status" value="1"/>
</dbReference>
<dbReference type="PANTHER" id="PTHR12129:SF15">
    <property type="entry name" value="URONYL 2-SULFOTRANSFERASE"/>
    <property type="match status" value="1"/>
</dbReference>
<dbReference type="InterPro" id="IPR007734">
    <property type="entry name" value="Heparan_SO4_2-O-STrfase"/>
</dbReference>
<protein>
    <submittedName>
        <fullName evidence="9">Sulfotransferase family 2 domain-containing protein</fullName>
    </submittedName>
</protein>
<evidence type="ECO:0000313" key="9">
    <source>
        <dbReference type="EMBL" id="UFP97011.1"/>
    </source>
</evidence>
<dbReference type="Proteomes" id="UP001054846">
    <property type="component" value="Chromosome"/>
</dbReference>
<evidence type="ECO:0000256" key="6">
    <source>
        <dbReference type="ARBA" id="ARBA00023034"/>
    </source>
</evidence>
<sequence length="365" mass="41812">MCRKAWRFKSSVPHYDRASPQGLSDFFSADHRLTGASPGDRISARGGPVARRSNNQPQRPLVIFLHIPKTGGTTFEAILKRAYGEDNVLAFDLAAINDAEGARRARQAARAARRCSFIRGHFPMGLRLHESIARPCTYITWLRDPIERMISEYHFILRYPPHPAHAPVHRDKMTLKDYLLSEWAAGTDNYMTRFLCNQAPDARDADWACSPAMLASARANLDRFFPVVALMEHFDESLLLLQSHFGWRLPLYVKENVTHNRPPLADLPGPTLQILQDLNRYDLSLYAHACGRFAGQLGALDRDAFDRRLRGFRLLNRTYGRVRTGEQLYRELAERWHRSLNRYRAYEGKVRSTVKRAVLGLLNSK</sequence>
<evidence type="ECO:0000256" key="1">
    <source>
        <dbReference type="ARBA" id="ARBA00004323"/>
    </source>
</evidence>
<evidence type="ECO:0000256" key="8">
    <source>
        <dbReference type="ARBA" id="ARBA00023180"/>
    </source>
</evidence>
<evidence type="ECO:0000256" key="5">
    <source>
        <dbReference type="ARBA" id="ARBA00022989"/>
    </source>
</evidence>
<keyword evidence="5" id="KW-1133">Transmembrane helix</keyword>
<organism evidence="9 10">
    <name type="scientific">Gloeobacter morelensis MG652769</name>
    <dbReference type="NCBI Taxonomy" id="2781736"/>
    <lineage>
        <taxon>Bacteria</taxon>
        <taxon>Bacillati</taxon>
        <taxon>Cyanobacteriota</taxon>
        <taxon>Cyanophyceae</taxon>
        <taxon>Gloeobacterales</taxon>
        <taxon>Gloeobacteraceae</taxon>
        <taxon>Gloeobacter</taxon>
        <taxon>Gloeobacter morelensis</taxon>
    </lineage>
</organism>
<name>A0ABY3PTK0_9CYAN</name>
<evidence type="ECO:0000313" key="10">
    <source>
        <dbReference type="Proteomes" id="UP001054846"/>
    </source>
</evidence>
<dbReference type="InterPro" id="IPR027417">
    <property type="entry name" value="P-loop_NTPase"/>
</dbReference>